<organism evidence="2 3">
    <name type="scientific">Speluncibacter jeojiensis</name>
    <dbReference type="NCBI Taxonomy" id="2710754"/>
    <lineage>
        <taxon>Bacteria</taxon>
        <taxon>Bacillati</taxon>
        <taxon>Actinomycetota</taxon>
        <taxon>Actinomycetes</taxon>
        <taxon>Mycobacteriales</taxon>
        <taxon>Speluncibacteraceae</taxon>
        <taxon>Speluncibacter</taxon>
    </lineage>
</organism>
<dbReference type="AlphaFoldDB" id="A0A9X4RIL6"/>
<proteinExistence type="predicted"/>
<dbReference type="EMBL" id="JANRHA010000012">
    <property type="protein sequence ID" value="MDG3016236.1"/>
    <property type="molecule type" value="Genomic_DNA"/>
</dbReference>
<keyword evidence="1" id="KW-0472">Membrane</keyword>
<feature type="transmembrane region" description="Helical" evidence="1">
    <location>
        <begin position="29"/>
        <end position="50"/>
    </location>
</feature>
<reference evidence="2" key="1">
    <citation type="submission" date="2022-08" db="EMBL/GenBank/DDBJ databases">
        <title>Genome analysis of Corynebacteriales strain.</title>
        <authorList>
            <person name="Lee S.D."/>
        </authorList>
    </citation>
    <scope>NUCLEOTIDE SEQUENCE</scope>
    <source>
        <strain evidence="2">D3-21</strain>
    </source>
</reference>
<evidence type="ECO:0000313" key="2">
    <source>
        <dbReference type="EMBL" id="MDG3016236.1"/>
    </source>
</evidence>
<name>A0A9X4RIL6_9ACTN</name>
<sequence length="183" mass="18753">MHPDFQNFTAPTIEPAPVPKKRLAGRGRLLAGMGAGLVALAAAGTVGYLIGDSQGGGSVETAAAAAVTPTVSYTGPAAATSTATYTRPLTNADFSLAVTILDQKCFGSAGCVTKYTIDPTFNGSSYELEGRSIQVIYRVEGGEDPQIGNFTMHGKTATLSKSTTIDTEQGATLTATVTNVIES</sequence>
<keyword evidence="1" id="KW-0812">Transmembrane</keyword>
<comment type="caution">
    <text evidence="2">The sequence shown here is derived from an EMBL/GenBank/DDBJ whole genome shotgun (WGS) entry which is preliminary data.</text>
</comment>
<dbReference type="Proteomes" id="UP001152755">
    <property type="component" value="Unassembled WGS sequence"/>
</dbReference>
<evidence type="ECO:0000313" key="3">
    <source>
        <dbReference type="Proteomes" id="UP001152755"/>
    </source>
</evidence>
<accession>A0A9X4RIL6</accession>
<keyword evidence="1" id="KW-1133">Transmembrane helix</keyword>
<keyword evidence="3" id="KW-1185">Reference proteome</keyword>
<dbReference type="RefSeq" id="WP_332520448.1">
    <property type="nucleotide sequence ID" value="NZ_JANRHA010000012.1"/>
</dbReference>
<evidence type="ECO:0000256" key="1">
    <source>
        <dbReference type="SAM" id="Phobius"/>
    </source>
</evidence>
<protein>
    <submittedName>
        <fullName evidence="2">Uncharacterized protein</fullName>
    </submittedName>
</protein>
<gene>
    <name evidence="2" type="ORF">NVS88_16905</name>
</gene>